<dbReference type="PATRIC" id="fig|652.5.peg.1987"/>
<gene>
    <name evidence="1" type="ORF">WL1483_3380</name>
</gene>
<dbReference type="Proteomes" id="UP000058114">
    <property type="component" value="Chromosome"/>
</dbReference>
<sequence length="51" mass="5687">MSLEQAPKEVQLAVDLIELLESHQIPTELALKALAIVQRDYERKLAQGQAS</sequence>
<evidence type="ECO:0008006" key="3">
    <source>
        <dbReference type="Google" id="ProtNLM"/>
    </source>
</evidence>
<dbReference type="RefSeq" id="WP_082634805.1">
    <property type="nucleotide sequence ID" value="NZ_CP013067.1"/>
</dbReference>
<dbReference type="NCBIfam" id="NF008266">
    <property type="entry name" value="PRK11038.1"/>
    <property type="match status" value="1"/>
</dbReference>
<proteinExistence type="predicted"/>
<name>A0A0S2SM27_9GAMM</name>
<reference evidence="2" key="1">
    <citation type="submission" date="2015-10" db="EMBL/GenBank/DDBJ databases">
        <title>Complete Genome Sequence of Aeromonas schubertii strain WL1483.</title>
        <authorList>
            <person name="Liu L."/>
        </authorList>
    </citation>
    <scope>NUCLEOTIDE SEQUENCE [LARGE SCALE GENOMIC DNA]</scope>
    <source>
        <strain evidence="2">WL1483</strain>
    </source>
</reference>
<dbReference type="EMBL" id="CP013067">
    <property type="protein sequence ID" value="ALP42799.1"/>
    <property type="molecule type" value="Genomic_DNA"/>
</dbReference>
<dbReference type="AlphaFoldDB" id="A0A0S2SM27"/>
<dbReference type="Pfam" id="PF10689">
    <property type="entry name" value="DUF2496"/>
    <property type="match status" value="1"/>
</dbReference>
<reference evidence="1 2" key="2">
    <citation type="journal article" date="2016" name="Genome Announc.">
        <title>Complete Genome Sequence of the Highly Virulent Aeromonas schubertii Strain WL1483, Isolated from Diseased Snakehead Fish (Channa argus) in China.</title>
        <authorList>
            <person name="Liu L."/>
            <person name="Li N."/>
            <person name="Zhang D."/>
            <person name="Fu X."/>
            <person name="Shi C."/>
            <person name="Lin Q."/>
            <person name="Hao G."/>
        </authorList>
    </citation>
    <scope>NUCLEOTIDE SEQUENCE [LARGE SCALE GENOMIC DNA]</scope>
    <source>
        <strain evidence="1 2">WL1483</strain>
    </source>
</reference>
<dbReference type="KEGG" id="asr:WL1483_3380"/>
<protein>
    <recommendedName>
        <fullName evidence="3">DUF2496 domain-containing protein</fullName>
    </recommendedName>
</protein>
<dbReference type="InterPro" id="IPR019630">
    <property type="entry name" value="DUF2496_YbaM-rel"/>
</dbReference>
<accession>A0A0S2SM27</accession>
<evidence type="ECO:0000313" key="1">
    <source>
        <dbReference type="EMBL" id="ALP42799.1"/>
    </source>
</evidence>
<evidence type="ECO:0000313" key="2">
    <source>
        <dbReference type="Proteomes" id="UP000058114"/>
    </source>
</evidence>
<organism evidence="1 2">
    <name type="scientific">Aeromonas schubertii</name>
    <dbReference type="NCBI Taxonomy" id="652"/>
    <lineage>
        <taxon>Bacteria</taxon>
        <taxon>Pseudomonadati</taxon>
        <taxon>Pseudomonadota</taxon>
        <taxon>Gammaproteobacteria</taxon>
        <taxon>Aeromonadales</taxon>
        <taxon>Aeromonadaceae</taxon>
        <taxon>Aeromonas</taxon>
    </lineage>
</organism>